<dbReference type="OrthoDB" id="9781342at2"/>
<dbReference type="Gene3D" id="1.10.246.130">
    <property type="match status" value="1"/>
</dbReference>
<organism evidence="6 7">
    <name type="scientific">Metabacillus mangrovi</name>
    <dbReference type="NCBI Taxonomy" id="1491830"/>
    <lineage>
        <taxon>Bacteria</taxon>
        <taxon>Bacillati</taxon>
        <taxon>Bacillota</taxon>
        <taxon>Bacilli</taxon>
        <taxon>Bacillales</taxon>
        <taxon>Bacillaceae</taxon>
        <taxon>Metabacillus</taxon>
    </lineage>
</organism>
<dbReference type="GO" id="GO:0016740">
    <property type="term" value="F:transferase activity"/>
    <property type="evidence" value="ECO:0007669"/>
    <property type="project" value="UniProtKB-KW"/>
</dbReference>
<comment type="similarity">
    <text evidence="1">Belongs to the gamma-glutamyltransferase family.</text>
</comment>
<sequence>MHMRKKRLWTAMAILLIIMLLVAQSGILKPPSESKAAVSANHPLAVQAGLEVMERGGNAMDAAVAVSYVLGVTEPFGSGPGGGGMMLVYNPEKDIKKVYDYKSSAPENGEDSKDYIAVPGFVKGLEHAHKEQGKVKMEKLLEPAIRHASKGFKADTFLSDRLAEAEDQFQEKDEKLPAAFYPDGKPVKNNQLIRQPELAESLKTIQEQGSKGFYSGKLGEAIAEELDSVGRDDLKEYKVKEEKPLEGKFGETTVMTSPPPSGGISLLQILKLADLYKGEFKSKKVTNSVHLMGEFTKQSYHERISEIQDPAYGTVDVERLLSDDHMKKMAKDIDFEDVTFDLDVNNSKADDEDHQNTTHFVIKDKEGTVISVTNTLGEFFGSKKQVNGMFMNNALTNFSEDDDSHNQMEPGKRPNNYTSPAIIENDREIAGIGTPGGKRIPTVLAQVLVQREYFNSSWQQAVNQRRFYIEEDDLTMEPGYPENVRDKLENRGYDVKVKKSPFYYGGVMVLSIDKDSQDVTGAADPRRTGTWNTSN</sequence>
<dbReference type="EMBL" id="WMIB01000009">
    <property type="protein sequence ID" value="MTH53946.1"/>
    <property type="molecule type" value="Genomic_DNA"/>
</dbReference>
<accession>A0A7X2S6Z5</accession>
<dbReference type="InterPro" id="IPR043137">
    <property type="entry name" value="GGT_ssub_C"/>
</dbReference>
<dbReference type="PANTHER" id="PTHR43199:SF1">
    <property type="entry name" value="GLUTATHIONE HYDROLASE PROENZYME"/>
    <property type="match status" value="1"/>
</dbReference>
<reference evidence="6 7" key="1">
    <citation type="journal article" date="2017" name="Int. J. Syst. Evol. Microbiol.">
        <title>Bacillus mangrovi sp. nov., isolated from a sediment sample from a mangrove forest.</title>
        <authorList>
            <person name="Gupta V."/>
            <person name="Singh P.K."/>
            <person name="Korpole S."/>
            <person name="Tanuku N.R.S."/>
            <person name="Pinnaka A.K."/>
        </authorList>
    </citation>
    <scope>NUCLEOTIDE SEQUENCE [LARGE SCALE GENOMIC DNA]</scope>
    <source>
        <strain evidence="6 7">KCTC 33872</strain>
    </source>
</reference>
<keyword evidence="7" id="KW-1185">Reference proteome</keyword>
<dbReference type="InterPro" id="IPR043138">
    <property type="entry name" value="GGT_lsub"/>
</dbReference>
<dbReference type="PRINTS" id="PR01210">
    <property type="entry name" value="GGTRANSPTASE"/>
</dbReference>
<comment type="caution">
    <text evidence="6">The sequence shown here is derived from an EMBL/GenBank/DDBJ whole genome shotgun (WGS) entry which is preliminary data.</text>
</comment>
<dbReference type="Proteomes" id="UP000434639">
    <property type="component" value="Unassembled WGS sequence"/>
</dbReference>
<feature type="region of interest" description="Disordered" evidence="5">
    <location>
        <begin position="516"/>
        <end position="535"/>
    </location>
</feature>
<evidence type="ECO:0000256" key="4">
    <source>
        <dbReference type="ARBA" id="ARBA00023145"/>
    </source>
</evidence>
<evidence type="ECO:0000256" key="5">
    <source>
        <dbReference type="SAM" id="MobiDB-lite"/>
    </source>
</evidence>
<dbReference type="InterPro" id="IPR029055">
    <property type="entry name" value="Ntn_hydrolases_N"/>
</dbReference>
<dbReference type="Gene3D" id="3.60.20.40">
    <property type="match status" value="1"/>
</dbReference>
<keyword evidence="2 6" id="KW-0808">Transferase</keyword>
<dbReference type="Pfam" id="PF01019">
    <property type="entry name" value="G_glu_transpept"/>
    <property type="match status" value="1"/>
</dbReference>
<evidence type="ECO:0000313" key="7">
    <source>
        <dbReference type="Proteomes" id="UP000434639"/>
    </source>
</evidence>
<evidence type="ECO:0000256" key="3">
    <source>
        <dbReference type="ARBA" id="ARBA00022801"/>
    </source>
</evidence>
<dbReference type="SUPFAM" id="SSF56235">
    <property type="entry name" value="N-terminal nucleophile aminohydrolases (Ntn hydrolases)"/>
    <property type="match status" value="1"/>
</dbReference>
<evidence type="ECO:0000313" key="6">
    <source>
        <dbReference type="EMBL" id="MTH53946.1"/>
    </source>
</evidence>
<dbReference type="GO" id="GO:0016787">
    <property type="term" value="F:hydrolase activity"/>
    <property type="evidence" value="ECO:0007669"/>
    <property type="project" value="UniProtKB-KW"/>
</dbReference>
<keyword evidence="3" id="KW-0378">Hydrolase</keyword>
<protein>
    <submittedName>
        <fullName evidence="6">Gamma-glutamyltransferase</fullName>
    </submittedName>
</protein>
<evidence type="ECO:0000256" key="1">
    <source>
        <dbReference type="ARBA" id="ARBA00009381"/>
    </source>
</evidence>
<dbReference type="PANTHER" id="PTHR43199">
    <property type="entry name" value="GLUTATHIONE HYDROLASE"/>
    <property type="match status" value="1"/>
</dbReference>
<proteinExistence type="inferred from homology"/>
<name>A0A7X2S6Z5_9BACI</name>
<dbReference type="InterPro" id="IPR051792">
    <property type="entry name" value="GGT_bact"/>
</dbReference>
<gene>
    <name evidence="6" type="ORF">GKZ89_11065</name>
</gene>
<keyword evidence="4" id="KW-0865">Zymogen</keyword>
<evidence type="ECO:0000256" key="2">
    <source>
        <dbReference type="ARBA" id="ARBA00022679"/>
    </source>
</evidence>
<dbReference type="AlphaFoldDB" id="A0A7X2S6Z5"/>